<keyword evidence="4 7" id="KW-0808">Transferase</keyword>
<dbReference type="NCBIfam" id="TIGR00453">
    <property type="entry name" value="ispD"/>
    <property type="match status" value="1"/>
</dbReference>
<comment type="pathway">
    <text evidence="2 7">Isoprenoid biosynthesis; isopentenyl diphosphate biosynthesis via DXP pathway; isopentenyl diphosphate from 1-deoxy-D-xylulose 5-phosphate: step 2/6.</text>
</comment>
<name>A0A6G7PWC0_9BACT</name>
<feature type="site" description="Positions MEP for the nucleophilic attack" evidence="7">
    <location>
        <position position="152"/>
    </location>
</feature>
<evidence type="ECO:0000256" key="6">
    <source>
        <dbReference type="ARBA" id="ARBA00023229"/>
    </source>
</evidence>
<evidence type="ECO:0000256" key="4">
    <source>
        <dbReference type="ARBA" id="ARBA00022679"/>
    </source>
</evidence>
<evidence type="ECO:0000313" key="8">
    <source>
        <dbReference type="EMBL" id="QIJ71984.1"/>
    </source>
</evidence>
<reference evidence="8 9" key="1">
    <citation type="submission" date="2020-02" db="EMBL/GenBank/DDBJ databases">
        <title>Genome analysis of Thermosulfuriphilus ammonigenes ST65T, an anaerobic thermophilic chemolithoautotrophic bacterium isolated from a deep-sea hydrothermal vent.</title>
        <authorList>
            <person name="Slobodkina G."/>
            <person name="Allioux M."/>
            <person name="Merkel A."/>
            <person name="Alain K."/>
            <person name="Jebbar M."/>
            <person name="Slobodkin A."/>
        </authorList>
    </citation>
    <scope>NUCLEOTIDE SEQUENCE [LARGE SCALE GENOMIC DNA]</scope>
    <source>
        <strain evidence="8 9">ST65</strain>
    </source>
</reference>
<comment type="function">
    <text evidence="7">Catalyzes the formation of 4-diphosphocytidyl-2-C-methyl-D-erythritol from CTP and 2-C-methyl-D-erythritol 4-phosphate (MEP).</text>
</comment>
<dbReference type="Pfam" id="PF01128">
    <property type="entry name" value="IspD"/>
    <property type="match status" value="1"/>
</dbReference>
<comment type="similarity">
    <text evidence="3 7">Belongs to the IspD/TarI cytidylyltransferase family. IspD subfamily.</text>
</comment>
<evidence type="ECO:0000256" key="7">
    <source>
        <dbReference type="HAMAP-Rule" id="MF_00108"/>
    </source>
</evidence>
<dbReference type="FunFam" id="3.90.550.10:FF:000003">
    <property type="entry name" value="2-C-methyl-D-erythritol 4-phosphate cytidylyltransferase"/>
    <property type="match status" value="1"/>
</dbReference>
<keyword evidence="5 7" id="KW-0548">Nucleotidyltransferase</keyword>
<feature type="site" description="Transition state stabilizer" evidence="7">
    <location>
        <position position="14"/>
    </location>
</feature>
<dbReference type="InterPro" id="IPR050088">
    <property type="entry name" value="IspD/TarI_cytidylyltransf_bact"/>
</dbReference>
<dbReference type="SUPFAM" id="SSF53448">
    <property type="entry name" value="Nucleotide-diphospho-sugar transferases"/>
    <property type="match status" value="1"/>
</dbReference>
<keyword evidence="6 7" id="KW-0414">Isoprene biosynthesis</keyword>
<organism evidence="8 9">
    <name type="scientific">Thermosulfuriphilus ammonigenes</name>
    <dbReference type="NCBI Taxonomy" id="1936021"/>
    <lineage>
        <taxon>Bacteria</taxon>
        <taxon>Pseudomonadati</taxon>
        <taxon>Thermodesulfobacteriota</taxon>
        <taxon>Thermodesulfobacteria</taxon>
        <taxon>Thermodesulfobacteriales</taxon>
        <taxon>Thermodesulfobacteriaceae</taxon>
        <taxon>Thermosulfuriphilus</taxon>
    </lineage>
</organism>
<keyword evidence="9" id="KW-1185">Reference proteome</keyword>
<dbReference type="InterPro" id="IPR029044">
    <property type="entry name" value="Nucleotide-diphossugar_trans"/>
</dbReference>
<dbReference type="RefSeq" id="WP_166032201.1">
    <property type="nucleotide sequence ID" value="NZ_CP048877.1"/>
</dbReference>
<evidence type="ECO:0000256" key="1">
    <source>
        <dbReference type="ARBA" id="ARBA00001282"/>
    </source>
</evidence>
<dbReference type="InterPro" id="IPR034683">
    <property type="entry name" value="IspD/TarI"/>
</dbReference>
<feature type="site" description="Positions MEP for the nucleophilic attack" evidence="7">
    <location>
        <position position="208"/>
    </location>
</feature>
<feature type="site" description="Transition state stabilizer" evidence="7">
    <location>
        <position position="21"/>
    </location>
</feature>
<evidence type="ECO:0000256" key="5">
    <source>
        <dbReference type="ARBA" id="ARBA00022695"/>
    </source>
</evidence>
<protein>
    <recommendedName>
        <fullName evidence="7">2-C-methyl-D-erythritol 4-phosphate cytidylyltransferase</fullName>
        <ecNumber evidence="7">2.7.7.60</ecNumber>
    </recommendedName>
    <alternativeName>
        <fullName evidence="7">4-diphosphocytidyl-2C-methyl-D-erythritol synthase</fullName>
    </alternativeName>
    <alternativeName>
        <fullName evidence="7">MEP cytidylyltransferase</fullName>
        <shortName evidence="7">MCT</shortName>
    </alternativeName>
</protein>
<accession>A0A6G7PWC0</accession>
<dbReference type="EC" id="2.7.7.60" evidence="7"/>
<dbReference type="PANTHER" id="PTHR32125">
    <property type="entry name" value="2-C-METHYL-D-ERYTHRITOL 4-PHOSPHATE CYTIDYLYLTRANSFERASE, CHLOROPLASTIC"/>
    <property type="match status" value="1"/>
</dbReference>
<dbReference type="AlphaFoldDB" id="A0A6G7PWC0"/>
<dbReference type="Gene3D" id="3.90.550.10">
    <property type="entry name" value="Spore Coat Polysaccharide Biosynthesis Protein SpsA, Chain A"/>
    <property type="match status" value="1"/>
</dbReference>
<comment type="catalytic activity">
    <reaction evidence="1 7">
        <text>2-C-methyl-D-erythritol 4-phosphate + CTP + H(+) = 4-CDP-2-C-methyl-D-erythritol + diphosphate</text>
        <dbReference type="Rhea" id="RHEA:13429"/>
        <dbReference type="ChEBI" id="CHEBI:15378"/>
        <dbReference type="ChEBI" id="CHEBI:33019"/>
        <dbReference type="ChEBI" id="CHEBI:37563"/>
        <dbReference type="ChEBI" id="CHEBI:57823"/>
        <dbReference type="ChEBI" id="CHEBI:58262"/>
        <dbReference type="EC" id="2.7.7.60"/>
    </reaction>
</comment>
<dbReference type="CDD" id="cd02516">
    <property type="entry name" value="CDP-ME_synthetase"/>
    <property type="match status" value="1"/>
</dbReference>
<proteinExistence type="inferred from homology"/>
<dbReference type="PANTHER" id="PTHR32125:SF4">
    <property type="entry name" value="2-C-METHYL-D-ERYTHRITOL 4-PHOSPHATE CYTIDYLYLTRANSFERASE, CHLOROPLASTIC"/>
    <property type="match status" value="1"/>
</dbReference>
<sequence>MNAAVIAAGGTGSRLGAEIPKQFLEIRGKALLLYSLEAFEACPEVEIIVVVAVSSYIKATQRLISEAGLKKVQAVVQGGATRQDSVWAGFKALPSEVEIVLVHDAARPLVSTGLIQTVINKVRETGAAIAACPVRDTVKEVHHGTITRTLPREALFLAQTPQGARKELLQQAFERAQEEGFQATDEASLLERLGIPVAVVPAPTTNLKITSPEDLLLLEALLQVTPRRSGCR</sequence>
<evidence type="ECO:0000256" key="2">
    <source>
        <dbReference type="ARBA" id="ARBA00004787"/>
    </source>
</evidence>
<dbReference type="UniPathway" id="UPA00056">
    <property type="reaction ID" value="UER00093"/>
</dbReference>
<dbReference type="Proteomes" id="UP000502179">
    <property type="component" value="Chromosome"/>
</dbReference>
<dbReference type="EMBL" id="CP048877">
    <property type="protein sequence ID" value="QIJ71984.1"/>
    <property type="molecule type" value="Genomic_DNA"/>
</dbReference>
<gene>
    <name evidence="7 8" type="primary">ispD</name>
    <name evidence="8" type="ORF">G4V39_06765</name>
</gene>
<dbReference type="InterPro" id="IPR001228">
    <property type="entry name" value="IspD"/>
</dbReference>
<dbReference type="HAMAP" id="MF_00108">
    <property type="entry name" value="IspD"/>
    <property type="match status" value="1"/>
</dbReference>
<dbReference type="GO" id="GO:0019288">
    <property type="term" value="P:isopentenyl diphosphate biosynthetic process, methylerythritol 4-phosphate pathway"/>
    <property type="evidence" value="ECO:0007669"/>
    <property type="project" value="UniProtKB-UniRule"/>
</dbReference>
<dbReference type="GO" id="GO:0050518">
    <property type="term" value="F:2-C-methyl-D-erythritol 4-phosphate cytidylyltransferase activity"/>
    <property type="evidence" value="ECO:0007669"/>
    <property type="project" value="UniProtKB-UniRule"/>
</dbReference>
<dbReference type="InterPro" id="IPR018294">
    <property type="entry name" value="ISPD_synthase_CS"/>
</dbReference>
<evidence type="ECO:0000313" key="9">
    <source>
        <dbReference type="Proteomes" id="UP000502179"/>
    </source>
</evidence>
<dbReference type="KEGG" id="tav:G4V39_06765"/>
<evidence type="ECO:0000256" key="3">
    <source>
        <dbReference type="ARBA" id="ARBA00009789"/>
    </source>
</evidence>
<dbReference type="PROSITE" id="PS01295">
    <property type="entry name" value="ISPD"/>
    <property type="match status" value="1"/>
</dbReference>